<dbReference type="SMART" id="SM00829">
    <property type="entry name" value="PKS_ER"/>
    <property type="match status" value="1"/>
</dbReference>
<comment type="cofactor">
    <cofactor evidence="1 5">
        <name>Zn(2+)</name>
        <dbReference type="ChEBI" id="CHEBI:29105"/>
    </cofactor>
</comment>
<dbReference type="InterPro" id="IPR002328">
    <property type="entry name" value="ADH_Zn_CS"/>
</dbReference>
<evidence type="ECO:0000313" key="7">
    <source>
        <dbReference type="EMBL" id="CEP21606.1"/>
    </source>
</evidence>
<dbReference type="SUPFAM" id="SSF51735">
    <property type="entry name" value="NAD(P)-binding Rossmann-fold domains"/>
    <property type="match status" value="1"/>
</dbReference>
<feature type="domain" description="Enoyl reductase (ER)" evidence="6">
    <location>
        <begin position="21"/>
        <end position="373"/>
    </location>
</feature>
<dbReference type="OMA" id="GHMAIMI"/>
<dbReference type="Pfam" id="PF00107">
    <property type="entry name" value="ADH_zinc_N"/>
    <property type="match status" value="1"/>
</dbReference>
<evidence type="ECO:0000256" key="1">
    <source>
        <dbReference type="ARBA" id="ARBA00001947"/>
    </source>
</evidence>
<dbReference type="GO" id="GO:0008270">
    <property type="term" value="F:zinc ion binding"/>
    <property type="evidence" value="ECO:0007669"/>
    <property type="project" value="InterPro"/>
</dbReference>
<reference evidence="7" key="1">
    <citation type="submission" date="2014-12" db="EMBL/GenBank/DDBJ databases">
        <authorList>
            <person name="Jaenicke S."/>
        </authorList>
    </citation>
    <scope>NUCLEOTIDE SEQUENCE [LARGE SCALE GENOMIC DNA]</scope>
    <source>
        <strain evidence="7">CBS1600</strain>
    </source>
</reference>
<evidence type="ECO:0000256" key="4">
    <source>
        <dbReference type="ARBA" id="ARBA00023002"/>
    </source>
</evidence>
<gene>
    <name evidence="7" type="ORF">BN1211_1737</name>
    <name evidence="8" type="ORF">CYBJADRAFT_125032</name>
</gene>
<sequence length="384" mass="41764">MSSTTVNYPEEFKGFAISDPSEWSNPKLTSYVPKNFGDRDVDIEIECCGVCASELFTLKNEWSKSELACKSSSYGPKTQCVGHEIVGKVLKVGSKCTTGVKVGDRVGLGASASCCAECSRCEEDNEQYCKHQVGTYAGRYPDGYVSQGGYASHVRAHEKMVFPIPDGLESHLVAPLMCGGLTVYSPIKRSIEDTLAKGKTPHVGIIGIGGLGHMAIMIAKALGAEVTAFSRSYSKQEDATKMGAHKFIATGVEKDWSKNYFDYFDAIINCATSTVDTDVDAFLSTLKVNKKLISVGLPHVDEKLQVSPFTFLQNGVFLGASLLGSRKEAIELLQLAKDHKFAPWVETLDINEANVSQALTRLNAGDVRYRFTLVGFHEFFGTGK</sequence>
<evidence type="ECO:0000256" key="3">
    <source>
        <dbReference type="ARBA" id="ARBA00022833"/>
    </source>
</evidence>
<dbReference type="EMBL" id="CDQK01000002">
    <property type="protein sequence ID" value="CEP21606.1"/>
    <property type="molecule type" value="Genomic_DNA"/>
</dbReference>
<dbReference type="Pfam" id="PF08240">
    <property type="entry name" value="ADH_N"/>
    <property type="match status" value="1"/>
</dbReference>
<evidence type="ECO:0000313" key="10">
    <source>
        <dbReference type="Proteomes" id="UP000094389"/>
    </source>
</evidence>
<name>A0A0H5C1N1_CYBJN</name>
<proteinExistence type="inferred from homology"/>
<dbReference type="PROSITE" id="PS00059">
    <property type="entry name" value="ADH_ZINC"/>
    <property type="match status" value="1"/>
</dbReference>
<evidence type="ECO:0000259" key="6">
    <source>
        <dbReference type="SMART" id="SM00829"/>
    </source>
</evidence>
<comment type="similarity">
    <text evidence="5">Belongs to the zinc-containing alcohol dehydrogenase family.</text>
</comment>
<dbReference type="OrthoDB" id="1879366at2759"/>
<dbReference type="GO" id="GO:0016616">
    <property type="term" value="F:oxidoreductase activity, acting on the CH-OH group of donors, NAD or NADP as acceptor"/>
    <property type="evidence" value="ECO:0007669"/>
    <property type="project" value="InterPro"/>
</dbReference>
<dbReference type="PROSITE" id="PS00065">
    <property type="entry name" value="D_2_HYDROXYACID_DH_1"/>
    <property type="match status" value="1"/>
</dbReference>
<dbReference type="RefSeq" id="XP_020071766.1">
    <property type="nucleotide sequence ID" value="XM_020212569.1"/>
</dbReference>
<reference evidence="8 10" key="3">
    <citation type="journal article" date="2016" name="Proc. Natl. Acad. Sci. U.S.A.">
        <title>Comparative genomics of biotechnologically important yeasts.</title>
        <authorList>
            <person name="Riley R."/>
            <person name="Haridas S."/>
            <person name="Wolfe K.H."/>
            <person name="Lopes M.R."/>
            <person name="Hittinger C.T."/>
            <person name="Goeker M."/>
            <person name="Salamov A.A."/>
            <person name="Wisecaver J.H."/>
            <person name="Long T.M."/>
            <person name="Calvey C.H."/>
            <person name="Aerts A.L."/>
            <person name="Barry K.W."/>
            <person name="Choi C."/>
            <person name="Clum A."/>
            <person name="Coughlan A.Y."/>
            <person name="Deshpande S."/>
            <person name="Douglass A.P."/>
            <person name="Hanson S.J."/>
            <person name="Klenk H.-P."/>
            <person name="LaButti K.M."/>
            <person name="Lapidus A."/>
            <person name="Lindquist E.A."/>
            <person name="Lipzen A.M."/>
            <person name="Meier-Kolthoff J.P."/>
            <person name="Ohm R.A."/>
            <person name="Otillar R.P."/>
            <person name="Pangilinan J.L."/>
            <person name="Peng Y."/>
            <person name="Rokas A."/>
            <person name="Rosa C.A."/>
            <person name="Scheuner C."/>
            <person name="Sibirny A.A."/>
            <person name="Slot J.C."/>
            <person name="Stielow J.B."/>
            <person name="Sun H."/>
            <person name="Kurtzman C.P."/>
            <person name="Blackwell M."/>
            <person name="Grigoriev I.V."/>
            <person name="Jeffries T.W."/>
        </authorList>
    </citation>
    <scope>NUCLEOTIDE SEQUENCE [LARGE SCALE GENOMIC DNA]</scope>
    <source>
        <strain evidence="10">ATCC 18201 / CBS 1600 / BCRC 20928 / JCM 3617 / NBRC 0987 / NRRL Y-1542</strain>
        <strain evidence="8">NRRL Y-1542</strain>
    </source>
</reference>
<dbReference type="FunFam" id="3.40.50.720:FF:000022">
    <property type="entry name" value="Cinnamyl alcohol dehydrogenase"/>
    <property type="match status" value="1"/>
</dbReference>
<evidence type="ECO:0000256" key="5">
    <source>
        <dbReference type="RuleBase" id="RU361277"/>
    </source>
</evidence>
<dbReference type="AlphaFoldDB" id="A0A0H5C1N1"/>
<keyword evidence="3 5" id="KW-0862">Zinc</keyword>
<dbReference type="PANTHER" id="PTHR42683">
    <property type="entry name" value="ALDEHYDE REDUCTASE"/>
    <property type="match status" value="1"/>
</dbReference>
<keyword evidence="4" id="KW-0560">Oxidoreductase</keyword>
<evidence type="ECO:0000256" key="2">
    <source>
        <dbReference type="ARBA" id="ARBA00022723"/>
    </source>
</evidence>
<dbReference type="SUPFAM" id="SSF50129">
    <property type="entry name" value="GroES-like"/>
    <property type="match status" value="1"/>
</dbReference>
<dbReference type="InterPro" id="IPR029752">
    <property type="entry name" value="D-isomer_DH_CS1"/>
</dbReference>
<dbReference type="STRING" id="983966.A0A0H5C1N1"/>
<dbReference type="InterPro" id="IPR036291">
    <property type="entry name" value="NAD(P)-bd_dom_sf"/>
</dbReference>
<keyword evidence="2 5" id="KW-0479">Metal-binding</keyword>
<evidence type="ECO:0000313" key="8">
    <source>
        <dbReference type="EMBL" id="ODV74727.1"/>
    </source>
</evidence>
<dbReference type="EMBL" id="KV453927">
    <property type="protein sequence ID" value="ODV74727.1"/>
    <property type="molecule type" value="Genomic_DNA"/>
</dbReference>
<dbReference type="InterPro" id="IPR013149">
    <property type="entry name" value="ADH-like_C"/>
</dbReference>
<evidence type="ECO:0000313" key="9">
    <source>
        <dbReference type="Proteomes" id="UP000038830"/>
    </source>
</evidence>
<dbReference type="CDD" id="cd05283">
    <property type="entry name" value="CAD1"/>
    <property type="match status" value="1"/>
</dbReference>
<organism evidence="7 9">
    <name type="scientific">Cyberlindnera jadinii (strain ATCC 18201 / CBS 1600 / BCRC 20928 / JCM 3617 / NBRC 0987 / NRRL Y-1542)</name>
    <name type="common">Torula yeast</name>
    <name type="synonym">Candida utilis</name>
    <dbReference type="NCBI Taxonomy" id="983966"/>
    <lineage>
        <taxon>Eukaryota</taxon>
        <taxon>Fungi</taxon>
        <taxon>Dikarya</taxon>
        <taxon>Ascomycota</taxon>
        <taxon>Saccharomycotina</taxon>
        <taxon>Saccharomycetes</taxon>
        <taxon>Phaffomycetales</taxon>
        <taxon>Phaffomycetaceae</taxon>
        <taxon>Cyberlindnera</taxon>
    </lineage>
</organism>
<dbReference type="Gene3D" id="3.90.180.10">
    <property type="entry name" value="Medium-chain alcohol dehydrogenases, catalytic domain"/>
    <property type="match status" value="1"/>
</dbReference>
<dbReference type="Proteomes" id="UP000094389">
    <property type="component" value="Unassembled WGS sequence"/>
</dbReference>
<dbReference type="InterPro" id="IPR047109">
    <property type="entry name" value="CAD-like"/>
</dbReference>
<reference evidence="9" key="2">
    <citation type="journal article" date="2015" name="J. Biotechnol.">
        <title>The structure of the Cyberlindnera jadinii genome and its relation to Candida utilis analyzed by the occurrence of single nucleotide polymorphisms.</title>
        <authorList>
            <person name="Rupp O."/>
            <person name="Brinkrolf K."/>
            <person name="Buerth C."/>
            <person name="Kunigo M."/>
            <person name="Schneider J."/>
            <person name="Jaenicke S."/>
            <person name="Goesmann A."/>
            <person name="Puehler A."/>
            <person name="Jaeger K.-E."/>
            <person name="Ernst J.F."/>
        </authorList>
    </citation>
    <scope>NUCLEOTIDE SEQUENCE [LARGE SCALE GENOMIC DNA]</scope>
    <source>
        <strain evidence="9">ATCC 18201 / CBS 1600 / BCRC 20928 / JCM 3617 / NBRC 0987 / NRRL Y-1542</strain>
    </source>
</reference>
<dbReference type="GeneID" id="30986965"/>
<accession>A0A1E4S5A6</accession>
<dbReference type="Proteomes" id="UP000038830">
    <property type="component" value="Unassembled WGS sequence"/>
</dbReference>
<dbReference type="InterPro" id="IPR011032">
    <property type="entry name" value="GroES-like_sf"/>
</dbReference>
<dbReference type="InterPro" id="IPR013154">
    <property type="entry name" value="ADH-like_N"/>
</dbReference>
<accession>A0A0H5C1N1</accession>
<keyword evidence="10" id="KW-1185">Reference proteome</keyword>
<protein>
    <submittedName>
        <fullName evidence="8">GroES-like protein</fullName>
    </submittedName>
</protein>
<dbReference type="InterPro" id="IPR020843">
    <property type="entry name" value="ER"/>
</dbReference>
<dbReference type="Gene3D" id="3.40.50.720">
    <property type="entry name" value="NAD(P)-binding Rossmann-like Domain"/>
    <property type="match status" value="1"/>
</dbReference>